<feature type="transmembrane region" description="Helical" evidence="1">
    <location>
        <begin position="95"/>
        <end position="113"/>
    </location>
</feature>
<keyword evidence="1" id="KW-1133">Transmembrane helix</keyword>
<evidence type="ECO:0000313" key="3">
    <source>
        <dbReference type="Proteomes" id="UP000202511"/>
    </source>
</evidence>
<organism evidence="2 3">
    <name type="scientific">Pandoravirus inopinatum</name>
    <dbReference type="NCBI Taxonomy" id="1605721"/>
    <lineage>
        <taxon>Viruses</taxon>
        <taxon>Pandoravirus</taxon>
    </lineage>
</organism>
<evidence type="ECO:0008006" key="4">
    <source>
        <dbReference type="Google" id="ProtNLM"/>
    </source>
</evidence>
<reference evidence="2 3" key="1">
    <citation type="journal article" date="2015" name="Parasitol. Res.">
        <title>Viruses in close associations with free-living amoebae.</title>
        <authorList>
            <person name="Scheid P."/>
        </authorList>
    </citation>
    <scope>NUCLEOTIDE SEQUENCE [LARGE SCALE GENOMIC DNA]</scope>
    <source>
        <strain evidence="2">KlaHel</strain>
    </source>
</reference>
<feature type="transmembrane region" description="Helical" evidence="1">
    <location>
        <begin position="43"/>
        <end position="61"/>
    </location>
</feature>
<dbReference type="KEGG" id="vg:23462249"/>
<proteinExistence type="predicted"/>
<dbReference type="Proteomes" id="UP000202511">
    <property type="component" value="Segment"/>
</dbReference>
<dbReference type="RefSeq" id="YP_009119567.1">
    <property type="nucleotide sequence ID" value="NC_026440.1"/>
</dbReference>
<dbReference type="GeneID" id="23462249"/>
<evidence type="ECO:0000313" key="2">
    <source>
        <dbReference type="EMBL" id="AJF97332.1"/>
    </source>
</evidence>
<feature type="transmembrane region" description="Helical" evidence="1">
    <location>
        <begin position="16"/>
        <end position="37"/>
    </location>
</feature>
<dbReference type="EMBL" id="KP136319">
    <property type="protein sequence ID" value="AJF97332.1"/>
    <property type="molecule type" value="Genomic_DNA"/>
</dbReference>
<evidence type="ECO:0000256" key="1">
    <source>
        <dbReference type="SAM" id="Phobius"/>
    </source>
</evidence>
<feature type="transmembrane region" description="Helical" evidence="1">
    <location>
        <begin position="68"/>
        <end position="89"/>
    </location>
</feature>
<name>A0A0B5JCH6_9VIRU</name>
<keyword evidence="1" id="KW-0472">Membrane</keyword>
<sequence length="118" mass="13205">MNERGEKKEKIWSSRWGRLFVCFFAPCLGSSSIFFVLRCFRQPASFSLFALFFPLFLSLSNRPIVCNFFFFVFVAVEAIALFVLFVLLVARVVRLALVLPLVVCTAVGGAPPAQTTKG</sequence>
<accession>A0A0B5JCH6</accession>
<protein>
    <recommendedName>
        <fullName evidence="4">Transmembrane protein</fullName>
    </recommendedName>
</protein>
<keyword evidence="1" id="KW-0812">Transmembrane</keyword>